<dbReference type="GO" id="GO:0016020">
    <property type="term" value="C:membrane"/>
    <property type="evidence" value="ECO:0007669"/>
    <property type="project" value="UniProtKB-SubCell"/>
</dbReference>
<dbReference type="Proteomes" id="UP000430232">
    <property type="component" value="Unassembled WGS sequence"/>
</dbReference>
<dbReference type="Pfam" id="PF01943">
    <property type="entry name" value="Polysacc_synt"/>
    <property type="match status" value="1"/>
</dbReference>
<feature type="transmembrane region" description="Helical" evidence="5">
    <location>
        <begin position="188"/>
        <end position="210"/>
    </location>
</feature>
<feature type="transmembrane region" description="Helical" evidence="5">
    <location>
        <begin position="409"/>
        <end position="428"/>
    </location>
</feature>
<accession>A0A6H9SN76</accession>
<feature type="transmembrane region" description="Helical" evidence="5">
    <location>
        <begin position="129"/>
        <end position="148"/>
    </location>
</feature>
<dbReference type="Proteomes" id="UP000494222">
    <property type="component" value="Unassembled WGS sequence"/>
</dbReference>
<keyword evidence="3 5" id="KW-1133">Transmembrane helix</keyword>
<feature type="transmembrane region" description="Helical" evidence="5">
    <location>
        <begin position="347"/>
        <end position="372"/>
    </location>
</feature>
<dbReference type="OrthoDB" id="103403at2"/>
<protein>
    <submittedName>
        <fullName evidence="6">Flippase</fullName>
    </submittedName>
    <submittedName>
        <fullName evidence="7">Polysaccharide biosynthesis protein</fullName>
    </submittedName>
</protein>
<evidence type="ECO:0000256" key="2">
    <source>
        <dbReference type="ARBA" id="ARBA00022692"/>
    </source>
</evidence>
<evidence type="ECO:0000256" key="1">
    <source>
        <dbReference type="ARBA" id="ARBA00004141"/>
    </source>
</evidence>
<organism evidence="6 8">
    <name type="scientific">Burkholderia latens</name>
    <dbReference type="NCBI Taxonomy" id="488446"/>
    <lineage>
        <taxon>Bacteria</taxon>
        <taxon>Pseudomonadati</taxon>
        <taxon>Pseudomonadota</taxon>
        <taxon>Betaproteobacteria</taxon>
        <taxon>Burkholderiales</taxon>
        <taxon>Burkholderiaceae</taxon>
        <taxon>Burkholderia</taxon>
        <taxon>Burkholderia cepacia complex</taxon>
    </lineage>
</organism>
<sequence>MTARMSNAARAITSSGPRPGGAGLGRNFAAMLLWQIGMYAIPLATFPYLTRVLGPAQFGVVGYVTALTVYGTILTEWGFNLSGPRAVAQCRGDPRRLSELVWSIVGAKACLCVASGAILAVVLMADRTLAAMSTAIWIGWLGVIANVWTLNWLLQGLERFSSFTAVALASRFAALPLTFWLVRSPADVDMAIAIQSLTSVLAAGGSMLMARRLGLLGHRHFSWRAIRAQLADGADMFVSTASVSLFSAANTVIVGALGGPYQVGLYAAADKLKTAGNMVPAQINTVLYPRIAALFAQRQPEGARAAARLTISGGIAIVFVTSIGIAICLSCSDVLTRLVLGDKFAGASSIVNVLCLSTLFGNLAYFLGLQVLVPFGGARRRARVMLAAGVLNIVLAVLLVPRWGAAGAAAAYLVAELALLAVFALWIARSATLREHFARSTRTKARHDI</sequence>
<dbReference type="EMBL" id="VZOJ01000046">
    <property type="protein sequence ID" value="KAB0640066.1"/>
    <property type="molecule type" value="Genomic_DNA"/>
</dbReference>
<keyword evidence="4 5" id="KW-0472">Membrane</keyword>
<dbReference type="PANTHER" id="PTHR43424">
    <property type="entry name" value="LOCUS PUTATIVE PROTEIN 1-RELATED"/>
    <property type="match status" value="1"/>
</dbReference>
<name>A0A6H9SN76_9BURK</name>
<evidence type="ECO:0000256" key="5">
    <source>
        <dbReference type="SAM" id="Phobius"/>
    </source>
</evidence>
<feature type="transmembrane region" description="Helical" evidence="5">
    <location>
        <begin position="160"/>
        <end position="182"/>
    </location>
</feature>
<evidence type="ECO:0000313" key="9">
    <source>
        <dbReference type="Proteomes" id="UP000494222"/>
    </source>
</evidence>
<gene>
    <name evidence="7" type="ORF">BLA24064_03830</name>
    <name evidence="6" type="ORF">F7R21_17670</name>
</gene>
<dbReference type="InterPro" id="IPR002797">
    <property type="entry name" value="Polysacc_synth"/>
</dbReference>
<feature type="transmembrane region" description="Helical" evidence="5">
    <location>
        <begin position="28"/>
        <end position="48"/>
    </location>
</feature>
<keyword evidence="2 5" id="KW-0812">Transmembrane</keyword>
<proteinExistence type="predicted"/>
<evidence type="ECO:0000313" key="7">
    <source>
        <dbReference type="EMBL" id="VWB81235.1"/>
    </source>
</evidence>
<evidence type="ECO:0000256" key="4">
    <source>
        <dbReference type="ARBA" id="ARBA00023136"/>
    </source>
</evidence>
<dbReference type="PANTHER" id="PTHR43424:SF1">
    <property type="entry name" value="LOCUS PUTATIVE PROTEIN 1-RELATED"/>
    <property type="match status" value="1"/>
</dbReference>
<feature type="transmembrane region" description="Helical" evidence="5">
    <location>
        <begin position="60"/>
        <end position="79"/>
    </location>
</feature>
<dbReference type="EMBL" id="CABVPL010000029">
    <property type="protein sequence ID" value="VWB81235.1"/>
    <property type="molecule type" value="Genomic_DNA"/>
</dbReference>
<feature type="transmembrane region" description="Helical" evidence="5">
    <location>
        <begin position="100"/>
        <end position="123"/>
    </location>
</feature>
<feature type="transmembrane region" description="Helical" evidence="5">
    <location>
        <begin position="305"/>
        <end position="327"/>
    </location>
</feature>
<dbReference type="CDD" id="cd13128">
    <property type="entry name" value="MATE_Wzx_like"/>
    <property type="match status" value="1"/>
</dbReference>
<feature type="transmembrane region" description="Helical" evidence="5">
    <location>
        <begin position="384"/>
        <end position="403"/>
    </location>
</feature>
<reference evidence="6 8" key="1">
    <citation type="submission" date="2019-09" db="EMBL/GenBank/DDBJ databases">
        <title>Draft genome sequences of 48 bacterial type strains from the CCUG.</title>
        <authorList>
            <person name="Tunovic T."/>
            <person name="Pineiro-Iglesias B."/>
            <person name="Unosson C."/>
            <person name="Inganas E."/>
            <person name="Ohlen M."/>
            <person name="Cardew S."/>
            <person name="Jensie-Markopoulos S."/>
            <person name="Salva-Serra F."/>
            <person name="Jaen-Luchoro D."/>
            <person name="Karlsson R."/>
            <person name="Svensson-Stadler L."/>
            <person name="Chun J."/>
            <person name="Moore E."/>
        </authorList>
    </citation>
    <scope>NUCLEOTIDE SEQUENCE [LARGE SCALE GENOMIC DNA]</scope>
    <source>
        <strain evidence="6 8">CCUG 54555</strain>
    </source>
</reference>
<evidence type="ECO:0000256" key="3">
    <source>
        <dbReference type="ARBA" id="ARBA00022989"/>
    </source>
</evidence>
<evidence type="ECO:0000313" key="8">
    <source>
        <dbReference type="Proteomes" id="UP000430232"/>
    </source>
</evidence>
<dbReference type="InterPro" id="IPR052556">
    <property type="entry name" value="PolySynth_Transporter"/>
</dbReference>
<keyword evidence="8" id="KW-1185">Reference proteome</keyword>
<dbReference type="AlphaFoldDB" id="A0A6H9SN76"/>
<reference evidence="7 9" key="2">
    <citation type="submission" date="2019-09" db="EMBL/GenBank/DDBJ databases">
        <authorList>
            <person name="Depoorter E."/>
        </authorList>
    </citation>
    <scope>NUCLEOTIDE SEQUENCE [LARGE SCALE GENOMIC DNA]</scope>
    <source>
        <strain evidence="7">LMG 24064</strain>
    </source>
</reference>
<evidence type="ECO:0000313" key="6">
    <source>
        <dbReference type="EMBL" id="KAB0640066.1"/>
    </source>
</evidence>
<comment type="subcellular location">
    <subcellularLocation>
        <location evidence="1">Membrane</location>
        <topology evidence="1">Multi-pass membrane protein</topology>
    </subcellularLocation>
</comment>